<accession>A0A811SKC4</accession>
<dbReference type="Proteomes" id="UP000604825">
    <property type="component" value="Unassembled WGS sequence"/>
</dbReference>
<dbReference type="EMBL" id="CAJGYO010000116">
    <property type="protein sequence ID" value="CAD6341071.1"/>
    <property type="molecule type" value="Genomic_DNA"/>
</dbReference>
<protein>
    <submittedName>
        <fullName evidence="1">Uncharacterized protein</fullName>
    </submittedName>
</protein>
<organism evidence="1 2">
    <name type="scientific">Miscanthus lutarioriparius</name>
    <dbReference type="NCBI Taxonomy" id="422564"/>
    <lineage>
        <taxon>Eukaryota</taxon>
        <taxon>Viridiplantae</taxon>
        <taxon>Streptophyta</taxon>
        <taxon>Embryophyta</taxon>
        <taxon>Tracheophyta</taxon>
        <taxon>Spermatophyta</taxon>
        <taxon>Magnoliopsida</taxon>
        <taxon>Liliopsida</taxon>
        <taxon>Poales</taxon>
        <taxon>Poaceae</taxon>
        <taxon>PACMAD clade</taxon>
        <taxon>Panicoideae</taxon>
        <taxon>Andropogonodae</taxon>
        <taxon>Andropogoneae</taxon>
        <taxon>Saccharinae</taxon>
        <taxon>Miscanthus</taxon>
    </lineage>
</organism>
<name>A0A811SKC4_9POAL</name>
<dbReference type="AlphaFoldDB" id="A0A811SKC4"/>
<sequence>MEFGRKKPLSLLGLCVRKAIDNLRYMESVDGVEMDLLKRILPHCTLEHLTNIEKNTKARKKKQKQAEDEMVEKFTKQFQAEKAFISRTNLAYILAGSGPSSLSNCSYKSPMLKKARMEADNRARLQSAIQRNTFARSSQPIRTTSFNGQRHQTITKPIHRPNSIITVTKPIHRPNSTITVWVRAGFTDPIQPSTSRWVWTGKFRTAGPNSRKWFAATSQGPLQEAHVCDIARSSAGSSCVLCRKHLLCTSCATFHPPAVQLELYLKRSSTP</sequence>
<dbReference type="PANTHER" id="PTHR47543:SF2">
    <property type="entry name" value="RNA POLYMERASE II TRANSCRIPTION FACTOR SIII SUBUNIT A"/>
    <property type="match status" value="1"/>
</dbReference>
<dbReference type="PANTHER" id="PTHR47543">
    <property type="entry name" value="OS08G0169600 PROTEIN"/>
    <property type="match status" value="1"/>
</dbReference>
<evidence type="ECO:0000313" key="1">
    <source>
        <dbReference type="EMBL" id="CAD6341071.1"/>
    </source>
</evidence>
<evidence type="ECO:0000313" key="2">
    <source>
        <dbReference type="Proteomes" id="UP000604825"/>
    </source>
</evidence>
<comment type="caution">
    <text evidence="1">The sequence shown here is derived from an EMBL/GenBank/DDBJ whole genome shotgun (WGS) entry which is preliminary data.</text>
</comment>
<keyword evidence="2" id="KW-1185">Reference proteome</keyword>
<proteinExistence type="predicted"/>
<reference evidence="1" key="1">
    <citation type="submission" date="2020-10" db="EMBL/GenBank/DDBJ databases">
        <authorList>
            <person name="Han B."/>
            <person name="Lu T."/>
            <person name="Zhao Q."/>
            <person name="Huang X."/>
            <person name="Zhao Y."/>
        </authorList>
    </citation>
    <scope>NUCLEOTIDE SEQUENCE</scope>
</reference>
<dbReference type="OrthoDB" id="21513at2759"/>
<dbReference type="Gene3D" id="6.10.250.3180">
    <property type="match status" value="1"/>
</dbReference>
<gene>
    <name evidence="1" type="ORF">NCGR_LOCUS65169</name>
</gene>